<feature type="chain" id="PRO_5046130881" description="DUF3304 domain-containing protein" evidence="1">
    <location>
        <begin position="22"/>
        <end position="170"/>
    </location>
</feature>
<dbReference type="Proteomes" id="UP000826462">
    <property type="component" value="Chromosome 1"/>
</dbReference>
<evidence type="ECO:0008006" key="4">
    <source>
        <dbReference type="Google" id="ProtNLM"/>
    </source>
</evidence>
<protein>
    <recommendedName>
        <fullName evidence="4">DUF3304 domain-containing protein</fullName>
    </recommendedName>
</protein>
<proteinExistence type="predicted"/>
<dbReference type="EMBL" id="CP080095">
    <property type="protein sequence ID" value="QYD68270.1"/>
    <property type="molecule type" value="Genomic_DNA"/>
</dbReference>
<reference evidence="2 3" key="1">
    <citation type="submission" date="2021-07" db="EMBL/GenBank/DDBJ databases">
        <title>Paraburkholderia edwinii protects Aspergillus sp. from phenazines by acting as a toxin sponge.</title>
        <authorList>
            <person name="Dahlstrom K.M."/>
            <person name="Newman D.K."/>
        </authorList>
    </citation>
    <scope>NUCLEOTIDE SEQUENCE [LARGE SCALE GENOMIC DNA]</scope>
    <source>
        <strain evidence="2 3">Pe01</strain>
    </source>
</reference>
<sequence>MKRIVCLVFCLGIVGLLSGCASVRSHGYVDARVSAVNYSEDYVPDFSVLTASGDPTGMGGVQVQEFSKGGLSKNECCAPIPGAGQTMIIEWRVGGRHEAEANWKTFRKAVVVRGETSSDPKAVNRLVVRFFPEHEVEAELMWSLIGLGGRPSSRLDQLIYGRRVMRQMGD</sequence>
<feature type="signal peptide" evidence="1">
    <location>
        <begin position="1"/>
        <end position="21"/>
    </location>
</feature>
<evidence type="ECO:0000313" key="2">
    <source>
        <dbReference type="EMBL" id="QYD68270.1"/>
    </source>
</evidence>
<evidence type="ECO:0000256" key="1">
    <source>
        <dbReference type="SAM" id="SignalP"/>
    </source>
</evidence>
<gene>
    <name evidence="2" type="ORF">KZJ38_18720</name>
</gene>
<dbReference type="PROSITE" id="PS51257">
    <property type="entry name" value="PROKAR_LIPOPROTEIN"/>
    <property type="match status" value="1"/>
</dbReference>
<keyword evidence="1" id="KW-0732">Signal</keyword>
<name>A0ABX8ULW3_9BURK</name>
<keyword evidence="3" id="KW-1185">Reference proteome</keyword>
<accession>A0ABX8ULW3</accession>
<evidence type="ECO:0000313" key="3">
    <source>
        <dbReference type="Proteomes" id="UP000826462"/>
    </source>
</evidence>
<organism evidence="2 3">
    <name type="scientific">Paraburkholderia edwinii</name>
    <dbReference type="NCBI Taxonomy" id="2861782"/>
    <lineage>
        <taxon>Bacteria</taxon>
        <taxon>Pseudomonadati</taxon>
        <taxon>Pseudomonadota</taxon>
        <taxon>Betaproteobacteria</taxon>
        <taxon>Burkholderiales</taxon>
        <taxon>Burkholderiaceae</taxon>
        <taxon>Paraburkholderia</taxon>
    </lineage>
</organism>